<dbReference type="PROSITE" id="PS50113">
    <property type="entry name" value="PAC"/>
    <property type="match status" value="2"/>
</dbReference>
<keyword evidence="7 8" id="KW-0472">Membrane</keyword>
<comment type="subcellular location">
    <subcellularLocation>
        <location evidence="2">Membrane</location>
    </subcellularLocation>
</comment>
<evidence type="ECO:0000259" key="9">
    <source>
        <dbReference type="PROSITE" id="PS50109"/>
    </source>
</evidence>
<dbReference type="EC" id="2.7.13.3" evidence="3"/>
<dbReference type="InterPro" id="IPR000700">
    <property type="entry name" value="PAS-assoc_C"/>
</dbReference>
<feature type="domain" description="PAC" evidence="11">
    <location>
        <begin position="346"/>
        <end position="398"/>
    </location>
</feature>
<dbReference type="InterPro" id="IPR050351">
    <property type="entry name" value="BphY/WalK/GraS-like"/>
</dbReference>
<dbReference type="NCBIfam" id="TIGR00229">
    <property type="entry name" value="sensory_box"/>
    <property type="match status" value="1"/>
</dbReference>
<evidence type="ECO:0000259" key="12">
    <source>
        <dbReference type="PROSITE" id="PS50885"/>
    </source>
</evidence>
<dbReference type="CDD" id="cd00082">
    <property type="entry name" value="HisKA"/>
    <property type="match status" value="1"/>
</dbReference>
<dbReference type="SUPFAM" id="SSF55874">
    <property type="entry name" value="ATPase domain of HSP90 chaperone/DNA topoisomerase II/histidine kinase"/>
    <property type="match status" value="1"/>
</dbReference>
<feature type="domain" description="PAC" evidence="11">
    <location>
        <begin position="475"/>
        <end position="528"/>
    </location>
</feature>
<keyword evidence="8" id="KW-1133">Transmembrane helix</keyword>
<dbReference type="InterPro" id="IPR000014">
    <property type="entry name" value="PAS"/>
</dbReference>
<dbReference type="PANTHER" id="PTHR42878">
    <property type="entry name" value="TWO-COMPONENT HISTIDINE KINASE"/>
    <property type="match status" value="1"/>
</dbReference>
<dbReference type="InterPro" id="IPR013655">
    <property type="entry name" value="PAS_fold_3"/>
</dbReference>
<dbReference type="Proteomes" id="UP001549111">
    <property type="component" value="Unassembled WGS sequence"/>
</dbReference>
<feature type="transmembrane region" description="Helical" evidence="8">
    <location>
        <begin position="21"/>
        <end position="41"/>
    </location>
</feature>
<proteinExistence type="predicted"/>
<dbReference type="GO" id="GO:0007234">
    <property type="term" value="P:osmosensory signaling via phosphorelay pathway"/>
    <property type="evidence" value="ECO:0007669"/>
    <property type="project" value="TreeGrafter"/>
</dbReference>
<dbReference type="Pfam" id="PF00672">
    <property type="entry name" value="HAMP"/>
    <property type="match status" value="1"/>
</dbReference>
<dbReference type="SMART" id="SM00387">
    <property type="entry name" value="HATPase_c"/>
    <property type="match status" value="1"/>
</dbReference>
<dbReference type="PROSITE" id="PS50112">
    <property type="entry name" value="PAS"/>
    <property type="match status" value="1"/>
</dbReference>
<dbReference type="Pfam" id="PF08447">
    <property type="entry name" value="PAS_3"/>
    <property type="match status" value="1"/>
</dbReference>
<dbReference type="SUPFAM" id="SSF47384">
    <property type="entry name" value="Homodimeric domain of signal transducing histidine kinase"/>
    <property type="match status" value="1"/>
</dbReference>
<dbReference type="InterPro" id="IPR003660">
    <property type="entry name" value="HAMP_dom"/>
</dbReference>
<feature type="domain" description="Histidine kinase" evidence="9">
    <location>
        <begin position="557"/>
        <end position="778"/>
    </location>
</feature>
<organism evidence="14 15">
    <name type="scientific">Sphaerotilus sulfidivorans</name>
    <dbReference type="NCBI Taxonomy" id="639200"/>
    <lineage>
        <taxon>Bacteria</taxon>
        <taxon>Pseudomonadati</taxon>
        <taxon>Pseudomonadota</taxon>
        <taxon>Betaproteobacteria</taxon>
        <taxon>Burkholderiales</taxon>
        <taxon>Sphaerotilaceae</taxon>
        <taxon>Sphaerotilus</taxon>
    </lineage>
</organism>
<dbReference type="InterPro" id="IPR005467">
    <property type="entry name" value="His_kinase_dom"/>
</dbReference>
<dbReference type="InterPro" id="IPR003594">
    <property type="entry name" value="HATPase_dom"/>
</dbReference>
<dbReference type="EMBL" id="CP035708">
    <property type="protein sequence ID" value="QEN00856.1"/>
    <property type="molecule type" value="Genomic_DNA"/>
</dbReference>
<feature type="domain" description="HAMP" evidence="12">
    <location>
        <begin position="220"/>
        <end position="268"/>
    </location>
</feature>
<dbReference type="Pfam" id="PF02518">
    <property type="entry name" value="HATPase_c"/>
    <property type="match status" value="1"/>
</dbReference>
<dbReference type="PROSITE" id="PS50885">
    <property type="entry name" value="HAMP"/>
    <property type="match status" value="1"/>
</dbReference>
<dbReference type="Gene3D" id="3.30.450.20">
    <property type="entry name" value="PAS domain"/>
    <property type="match status" value="2"/>
</dbReference>
<dbReference type="RefSeq" id="WP_149503570.1">
    <property type="nucleotide sequence ID" value="NZ_CP035708.1"/>
</dbReference>
<evidence type="ECO:0000256" key="7">
    <source>
        <dbReference type="ARBA" id="ARBA00023136"/>
    </source>
</evidence>
<evidence type="ECO:0000259" key="10">
    <source>
        <dbReference type="PROSITE" id="PS50112"/>
    </source>
</evidence>
<evidence type="ECO:0000259" key="11">
    <source>
        <dbReference type="PROSITE" id="PS50113"/>
    </source>
</evidence>
<dbReference type="OrthoDB" id="9808408at2"/>
<evidence type="ECO:0000256" key="2">
    <source>
        <dbReference type="ARBA" id="ARBA00004370"/>
    </source>
</evidence>
<dbReference type="AlphaFoldDB" id="A0A5C1Q1U0"/>
<dbReference type="SUPFAM" id="SSF55785">
    <property type="entry name" value="PYP-like sensor domain (PAS domain)"/>
    <property type="match status" value="2"/>
</dbReference>
<comment type="catalytic activity">
    <reaction evidence="1">
        <text>ATP + protein L-histidine = ADP + protein N-phospho-L-histidine.</text>
        <dbReference type="EC" id="2.7.13.3"/>
    </reaction>
</comment>
<evidence type="ECO:0000256" key="6">
    <source>
        <dbReference type="ARBA" id="ARBA00022777"/>
    </source>
</evidence>
<keyword evidence="6" id="KW-0418">Kinase</keyword>
<keyword evidence="16" id="KW-1185">Reference proteome</keyword>
<evidence type="ECO:0000256" key="1">
    <source>
        <dbReference type="ARBA" id="ARBA00000085"/>
    </source>
</evidence>
<evidence type="ECO:0000256" key="8">
    <source>
        <dbReference type="SAM" id="Phobius"/>
    </source>
</evidence>
<dbReference type="Pfam" id="PF00512">
    <property type="entry name" value="HisKA"/>
    <property type="match status" value="1"/>
</dbReference>
<dbReference type="PRINTS" id="PR00344">
    <property type="entry name" value="BCTRLSENSOR"/>
</dbReference>
<feature type="transmembrane region" description="Helical" evidence="8">
    <location>
        <begin position="200"/>
        <end position="219"/>
    </location>
</feature>
<dbReference type="InterPro" id="IPR035965">
    <property type="entry name" value="PAS-like_dom_sf"/>
</dbReference>
<dbReference type="PROSITE" id="PS50109">
    <property type="entry name" value="HIS_KIN"/>
    <property type="match status" value="1"/>
</dbReference>
<dbReference type="Gene3D" id="3.30.565.10">
    <property type="entry name" value="Histidine kinase-like ATPase, C-terminal domain"/>
    <property type="match status" value="1"/>
</dbReference>
<accession>A0A5C1Q1U0</accession>
<keyword evidence="5" id="KW-0808">Transferase</keyword>
<dbReference type="PANTHER" id="PTHR42878:SF15">
    <property type="entry name" value="BACTERIOPHYTOCHROME"/>
    <property type="match status" value="1"/>
</dbReference>
<evidence type="ECO:0000313" key="15">
    <source>
        <dbReference type="Proteomes" id="UP000323522"/>
    </source>
</evidence>
<dbReference type="CDD" id="cd00130">
    <property type="entry name" value="PAS"/>
    <property type="match status" value="1"/>
</dbReference>
<dbReference type="KEGG" id="snn:EWH46_08765"/>
<dbReference type="EMBL" id="JBEPLS010000003">
    <property type="protein sequence ID" value="MET3603417.1"/>
    <property type="molecule type" value="Genomic_DNA"/>
</dbReference>
<keyword evidence="4" id="KW-0597">Phosphoprotein</keyword>
<dbReference type="FunFam" id="1.10.287.130:FF:000070">
    <property type="entry name" value="Histidine kinase sensor protein"/>
    <property type="match status" value="1"/>
</dbReference>
<sequence>MNGEKKKSVESPGRGSWLLRWPARLLLPVLMLLFALAVSLLGHRLRVSELDASVLQTEQQRLRERLALEQGRLTQATGQGDMGQARRLVAGLALHEGLMQAWLIEEDGRIAAALSRAEIGRRLSTVLIALPPAERDALMALQQAVPSELRLRTTNGPGQARLLFGAVGVEPARLLLVRVDISHALAVRQAQARSDLLQQLLLTLLSVSLFGLLLHLLWFRRADQLRHTAVQLGRGDLSARAGLRGADELALIGRAVDLMASDLQQRQTELQQLADRISHSPVVVMTWRNAEGWPARYVSDSIALWGYRRQDLLSGRLRYADLMHPEDLPRIAGEVARHLAQGPDEYRQEYRIRHGDGRWMWIEDRTWLVRDAAGQVVDIHGVLLDVSELHAARAELAIQVRRLHEAEAHARLGSWTYDVGPGRGWWSAQMYALFNADPSAGVPSFEDFIARVHEADQPAVRMMLQSFAQGVTPERNVEVFRRHPDLGPARWFSVTIYPELGAEGRIQRFVGTTLDVTETRQAEATLRRINIELEQRVEARTRELTELNQSLESFVYTVSHDLKAPLRGIEGYGRLLLEEHAQQLDAEGRLFAERIQEGTLRMGQLIDDLLAYARMERRAISVQDVELASVLGQVIEDARTDLERGGVVLELEVPQAPLGVRVDREGLMLALRNLLANAIKFSAASQPPRVRIAVRRLGPEASAAIELRLSDNGVGFDMAYHDRIFEIFQRLHRMEDYPGTGVGLALVRKAMQRMGGTVRAESRPGEGATFVLTLPAAVFRPQEPGAA</sequence>
<dbReference type="InterPro" id="IPR036890">
    <property type="entry name" value="HATPase_C_sf"/>
</dbReference>
<evidence type="ECO:0000256" key="5">
    <source>
        <dbReference type="ARBA" id="ARBA00022679"/>
    </source>
</evidence>
<evidence type="ECO:0000313" key="13">
    <source>
        <dbReference type="EMBL" id="MET3603417.1"/>
    </source>
</evidence>
<dbReference type="Proteomes" id="UP000323522">
    <property type="component" value="Chromosome"/>
</dbReference>
<dbReference type="GO" id="GO:0016020">
    <property type="term" value="C:membrane"/>
    <property type="evidence" value="ECO:0007669"/>
    <property type="project" value="UniProtKB-SubCell"/>
</dbReference>
<dbReference type="SMART" id="SM00304">
    <property type="entry name" value="HAMP"/>
    <property type="match status" value="1"/>
</dbReference>
<dbReference type="Gene3D" id="6.10.340.10">
    <property type="match status" value="1"/>
</dbReference>
<dbReference type="InterPro" id="IPR036097">
    <property type="entry name" value="HisK_dim/P_sf"/>
</dbReference>
<dbReference type="GO" id="GO:0030295">
    <property type="term" value="F:protein kinase activator activity"/>
    <property type="evidence" value="ECO:0007669"/>
    <property type="project" value="TreeGrafter"/>
</dbReference>
<dbReference type="CDD" id="cd06225">
    <property type="entry name" value="HAMP"/>
    <property type="match status" value="1"/>
</dbReference>
<name>A0A5C1Q1U0_9BURK</name>
<evidence type="ECO:0000313" key="16">
    <source>
        <dbReference type="Proteomes" id="UP001549111"/>
    </source>
</evidence>
<feature type="domain" description="PAS" evidence="10">
    <location>
        <begin position="304"/>
        <end position="342"/>
    </location>
</feature>
<gene>
    <name evidence="13" type="ORF">ABIC99_001201</name>
    <name evidence="14" type="ORF">EWH46_08765</name>
</gene>
<dbReference type="Gene3D" id="1.10.287.130">
    <property type="match status" value="1"/>
</dbReference>
<dbReference type="SMART" id="SM00086">
    <property type="entry name" value="PAC"/>
    <property type="match status" value="2"/>
</dbReference>
<evidence type="ECO:0000256" key="4">
    <source>
        <dbReference type="ARBA" id="ARBA00022553"/>
    </source>
</evidence>
<dbReference type="GO" id="GO:0000156">
    <property type="term" value="F:phosphorelay response regulator activity"/>
    <property type="evidence" value="ECO:0007669"/>
    <property type="project" value="TreeGrafter"/>
</dbReference>
<keyword evidence="8" id="KW-0812">Transmembrane</keyword>
<reference evidence="14 15" key="1">
    <citation type="submission" date="2019-02" db="EMBL/GenBank/DDBJ databases">
        <title>Complete Genome Sequence and Methylome Analysis of Sphaerotilus natans subsp. sulfidivorans D-507.</title>
        <authorList>
            <person name="Fomenkov A."/>
            <person name="Gridneva E."/>
            <person name="Smolyakov D."/>
            <person name="Dubinina G."/>
            <person name="Vincze T."/>
            <person name="Grabovich M."/>
            <person name="Roberts R.J."/>
        </authorList>
    </citation>
    <scope>NUCLEOTIDE SEQUENCE [LARGE SCALE GENOMIC DNA]</scope>
    <source>
        <strain evidence="14 15">D-507</strain>
    </source>
</reference>
<evidence type="ECO:0000313" key="14">
    <source>
        <dbReference type="EMBL" id="QEN00856.1"/>
    </source>
</evidence>
<evidence type="ECO:0000256" key="3">
    <source>
        <dbReference type="ARBA" id="ARBA00012438"/>
    </source>
</evidence>
<dbReference type="GO" id="GO:0000155">
    <property type="term" value="F:phosphorelay sensor kinase activity"/>
    <property type="evidence" value="ECO:0007669"/>
    <property type="project" value="InterPro"/>
</dbReference>
<dbReference type="SMART" id="SM00388">
    <property type="entry name" value="HisKA"/>
    <property type="match status" value="1"/>
</dbReference>
<dbReference type="InterPro" id="IPR004358">
    <property type="entry name" value="Sig_transdc_His_kin-like_C"/>
</dbReference>
<dbReference type="InterPro" id="IPR003661">
    <property type="entry name" value="HisK_dim/P_dom"/>
</dbReference>
<protein>
    <recommendedName>
        <fullName evidence="3">histidine kinase</fullName>
        <ecNumber evidence="3">2.7.13.3</ecNumber>
    </recommendedName>
</protein>
<reference evidence="13 16" key="2">
    <citation type="submission" date="2024-06" db="EMBL/GenBank/DDBJ databases">
        <title>Genomic Encyclopedia of Type Strains, Phase IV (KMG-IV): sequencing the most valuable type-strain genomes for metagenomic binning, comparative biology and taxonomic classification.</title>
        <authorList>
            <person name="Goeker M."/>
        </authorList>
    </citation>
    <scope>NUCLEOTIDE SEQUENCE [LARGE SCALE GENOMIC DNA]</scope>
    <source>
        <strain evidence="13 16">D-501</strain>
    </source>
</reference>
<dbReference type="InterPro" id="IPR001610">
    <property type="entry name" value="PAC"/>
</dbReference>